<proteinExistence type="predicted"/>
<reference evidence="1 2" key="2">
    <citation type="submission" date="2020-06" db="EMBL/GenBank/DDBJ databases">
        <title>Antribacter stalactiti gen. nov., sp. nov., a new member of the family Nacardiaceae isolated from a cave.</title>
        <authorList>
            <person name="Kim I.S."/>
        </authorList>
    </citation>
    <scope>NUCLEOTIDE SEQUENCE [LARGE SCALE GENOMIC DNA]</scope>
    <source>
        <strain evidence="1 2">YC2-7</strain>
    </source>
</reference>
<protein>
    <recommendedName>
        <fullName evidence="3">DAGKc domain-containing protein</fullName>
    </recommendedName>
</protein>
<keyword evidence="2" id="KW-1185">Reference proteome</keyword>
<evidence type="ECO:0000313" key="2">
    <source>
        <dbReference type="Proteomes" id="UP000535543"/>
    </source>
</evidence>
<dbReference type="RefSeq" id="WP_169591865.1">
    <property type="nucleotide sequence ID" value="NZ_VCQU01000009.1"/>
</dbReference>
<evidence type="ECO:0000313" key="1">
    <source>
        <dbReference type="EMBL" id="NMN98148.1"/>
    </source>
</evidence>
<name>A0A848KJX0_9NOCA</name>
<dbReference type="AlphaFoldDB" id="A0A848KJX0"/>
<evidence type="ECO:0008006" key="3">
    <source>
        <dbReference type="Google" id="ProtNLM"/>
    </source>
</evidence>
<sequence length="223" mass="23983">MDIFVLRCGDGPVPIALTTQPATAVGTVPVASELDELWPLIDAAERPRLVVLGGDSGLAAVLTALMRTERLGLEIGYVPFERTPASKIYRTGTGAVAAGNALHGKPAELPLIRDDAGVAIVGRAVVSGRAGAELEGEAYVDDTRLFSGTIAAVHVEPTLEMPGLRAYSDSGRRLSRKRWVSGRAMQLGTVEAVLQRDGIPDSRRVKRTAFYRHHEPWKLVQPR</sequence>
<accession>A0A848KJX0</accession>
<organism evidence="1 2">
    <name type="scientific">Antrihabitans stalactiti</name>
    <dbReference type="NCBI Taxonomy" id="2584121"/>
    <lineage>
        <taxon>Bacteria</taxon>
        <taxon>Bacillati</taxon>
        <taxon>Actinomycetota</taxon>
        <taxon>Actinomycetes</taxon>
        <taxon>Mycobacteriales</taxon>
        <taxon>Nocardiaceae</taxon>
        <taxon>Antrihabitans</taxon>
    </lineage>
</organism>
<dbReference type="EMBL" id="VCQU01000009">
    <property type="protein sequence ID" value="NMN98148.1"/>
    <property type="molecule type" value="Genomic_DNA"/>
</dbReference>
<gene>
    <name evidence="1" type="ORF">FGL95_24200</name>
</gene>
<reference evidence="1 2" key="1">
    <citation type="submission" date="2019-05" db="EMBL/GenBank/DDBJ databases">
        <authorList>
            <person name="Lee S.D."/>
        </authorList>
    </citation>
    <scope>NUCLEOTIDE SEQUENCE [LARGE SCALE GENOMIC DNA]</scope>
    <source>
        <strain evidence="1 2">YC2-7</strain>
    </source>
</reference>
<dbReference type="Proteomes" id="UP000535543">
    <property type="component" value="Unassembled WGS sequence"/>
</dbReference>
<comment type="caution">
    <text evidence="1">The sequence shown here is derived from an EMBL/GenBank/DDBJ whole genome shotgun (WGS) entry which is preliminary data.</text>
</comment>